<dbReference type="AlphaFoldDB" id="A0A286UCZ4"/>
<dbReference type="InterPro" id="IPR001841">
    <property type="entry name" value="Znf_RING"/>
</dbReference>
<evidence type="ECO:0000256" key="7">
    <source>
        <dbReference type="ARBA" id="ARBA00022833"/>
    </source>
</evidence>
<feature type="compositionally biased region" description="Basic and acidic residues" evidence="11">
    <location>
        <begin position="306"/>
        <end position="316"/>
    </location>
</feature>
<dbReference type="InParanoid" id="A0A286UCZ4"/>
<dbReference type="InterPro" id="IPR046450">
    <property type="entry name" value="PA_dom_sf"/>
</dbReference>
<keyword evidence="15" id="KW-1185">Reference proteome</keyword>
<protein>
    <recommendedName>
        <fullName evidence="3">RING-type E3 ubiquitin transferase</fullName>
        <ecNumber evidence="3">2.3.2.27</ecNumber>
    </recommendedName>
</protein>
<evidence type="ECO:0000313" key="14">
    <source>
        <dbReference type="EMBL" id="PAV17450.1"/>
    </source>
</evidence>
<evidence type="ECO:0000256" key="6">
    <source>
        <dbReference type="ARBA" id="ARBA00022771"/>
    </source>
</evidence>
<accession>A0A286UCZ4</accession>
<evidence type="ECO:0000256" key="5">
    <source>
        <dbReference type="ARBA" id="ARBA00022723"/>
    </source>
</evidence>
<evidence type="ECO:0000256" key="10">
    <source>
        <dbReference type="PROSITE-ProRule" id="PRU00175"/>
    </source>
</evidence>
<feature type="transmembrane region" description="Helical" evidence="12">
    <location>
        <begin position="215"/>
        <end position="239"/>
    </location>
</feature>
<evidence type="ECO:0000256" key="9">
    <source>
        <dbReference type="ARBA" id="ARBA00023136"/>
    </source>
</evidence>
<name>A0A286UCZ4_9AGAM</name>
<evidence type="ECO:0000313" key="15">
    <source>
        <dbReference type="Proteomes" id="UP000217199"/>
    </source>
</evidence>
<keyword evidence="6 10" id="KW-0863">Zinc-finger</keyword>
<feature type="region of interest" description="Disordered" evidence="11">
    <location>
        <begin position="404"/>
        <end position="440"/>
    </location>
</feature>
<dbReference type="STRING" id="2282107.A0A286UCZ4"/>
<evidence type="ECO:0000259" key="13">
    <source>
        <dbReference type="PROSITE" id="PS50089"/>
    </source>
</evidence>
<comment type="caution">
    <text evidence="14">The sequence shown here is derived from an EMBL/GenBank/DDBJ whole genome shotgun (WGS) entry which is preliminary data.</text>
</comment>
<dbReference type="InterPro" id="IPR051653">
    <property type="entry name" value="E3_ligase_sorting_rcpt"/>
</dbReference>
<evidence type="ECO:0000256" key="2">
    <source>
        <dbReference type="ARBA" id="ARBA00004167"/>
    </source>
</evidence>
<dbReference type="InterPro" id="IPR013083">
    <property type="entry name" value="Znf_RING/FYVE/PHD"/>
</dbReference>
<evidence type="ECO:0000256" key="8">
    <source>
        <dbReference type="ARBA" id="ARBA00022989"/>
    </source>
</evidence>
<dbReference type="PANTHER" id="PTHR47168">
    <property type="entry name" value="RING ZINC FINGER DOMAIN SUPERFAMILY PROTEIN-RELATED"/>
    <property type="match status" value="1"/>
</dbReference>
<dbReference type="GO" id="GO:0016020">
    <property type="term" value="C:membrane"/>
    <property type="evidence" value="ECO:0007669"/>
    <property type="project" value="UniProtKB-SubCell"/>
</dbReference>
<dbReference type="Pfam" id="PF13639">
    <property type="entry name" value="zf-RING_2"/>
    <property type="match status" value="1"/>
</dbReference>
<keyword evidence="9 12" id="KW-0472">Membrane</keyword>
<dbReference type="SUPFAM" id="SSF57850">
    <property type="entry name" value="RING/U-box"/>
    <property type="match status" value="1"/>
</dbReference>
<feature type="compositionally biased region" description="Low complexity" evidence="11">
    <location>
        <begin position="425"/>
        <end position="439"/>
    </location>
</feature>
<keyword evidence="5" id="KW-0479">Metal-binding</keyword>
<evidence type="ECO:0000256" key="3">
    <source>
        <dbReference type="ARBA" id="ARBA00012483"/>
    </source>
</evidence>
<dbReference type="EMBL" id="NBII01000007">
    <property type="protein sequence ID" value="PAV17450.1"/>
    <property type="molecule type" value="Genomic_DNA"/>
</dbReference>
<evidence type="ECO:0000256" key="1">
    <source>
        <dbReference type="ARBA" id="ARBA00000900"/>
    </source>
</evidence>
<gene>
    <name evidence="14" type="ORF">PNOK_0751400</name>
</gene>
<dbReference type="Proteomes" id="UP000217199">
    <property type="component" value="Unassembled WGS sequence"/>
</dbReference>
<feature type="region of interest" description="Disordered" evidence="11">
    <location>
        <begin position="306"/>
        <end position="329"/>
    </location>
</feature>
<dbReference type="Gene3D" id="3.30.40.10">
    <property type="entry name" value="Zinc/RING finger domain, C3HC4 (zinc finger)"/>
    <property type="match status" value="1"/>
</dbReference>
<feature type="compositionally biased region" description="Polar residues" evidence="11">
    <location>
        <begin position="404"/>
        <end position="420"/>
    </location>
</feature>
<keyword evidence="4 12" id="KW-0812">Transmembrane</keyword>
<sequence>MAHIDISSGVRSAVKSFNSWFRSIGTTSDRSWLWGWAWGADNVLTVVDRSPPINFVSRPASFGRLIEDSVMGYGIPMNAFTVSCNDPDSNDSIKNLGCPNLCLIDGGHMPEPEDSWIAIIQRGNCSFVEKVREAQRFGAKAVIVGGDNPDVSGNPDVLINMYSQTDSSDIKIPSTYIKYTDYSHLSNLIAVSNTSTSGIKTVSLQITPDYASWEWYSPILTFIVLLFLPSLLTLITLLIHRFRAARAEQRERAPEDVVQRLPWRVWTGNGWEKHTGPVPPTPTKVGDEPFEESAMLERGCVKCSEENSRDESHENANHPSTSHEDDEVSINPPWFDAQTECAICLNDFAKGDRVRVLPCKHIFHLAEVDEWLIHRKKLCPVCKADVTQPDNPYHHLVNETHNAPTERTPLLSHTQTTNQGGPDHTISTSTTPPSPRSTSHLLIGSLDHATES</sequence>
<evidence type="ECO:0000256" key="12">
    <source>
        <dbReference type="SAM" id="Phobius"/>
    </source>
</evidence>
<dbReference type="SMART" id="SM00184">
    <property type="entry name" value="RING"/>
    <property type="match status" value="1"/>
</dbReference>
<dbReference type="Gene3D" id="3.50.30.30">
    <property type="match status" value="1"/>
</dbReference>
<dbReference type="PROSITE" id="PS50089">
    <property type="entry name" value="ZF_RING_2"/>
    <property type="match status" value="1"/>
</dbReference>
<keyword evidence="8 12" id="KW-1133">Transmembrane helix</keyword>
<evidence type="ECO:0000256" key="11">
    <source>
        <dbReference type="SAM" id="MobiDB-lite"/>
    </source>
</evidence>
<dbReference type="Pfam" id="PF02225">
    <property type="entry name" value="PA"/>
    <property type="match status" value="1"/>
</dbReference>
<dbReference type="EC" id="2.3.2.27" evidence="3"/>
<evidence type="ECO:0000256" key="4">
    <source>
        <dbReference type="ARBA" id="ARBA00022692"/>
    </source>
</evidence>
<keyword evidence="7" id="KW-0862">Zinc</keyword>
<reference evidence="14 15" key="1">
    <citation type="journal article" date="2017" name="Mol. Ecol.">
        <title>Comparative and population genomic landscape of Phellinus noxius: A hypervariable fungus causing root rot in trees.</title>
        <authorList>
            <person name="Chung C.L."/>
            <person name="Lee T.J."/>
            <person name="Akiba M."/>
            <person name="Lee H.H."/>
            <person name="Kuo T.H."/>
            <person name="Liu D."/>
            <person name="Ke H.M."/>
            <person name="Yokoi T."/>
            <person name="Roa M.B."/>
            <person name="Lu M.J."/>
            <person name="Chang Y.Y."/>
            <person name="Ann P.J."/>
            <person name="Tsai J.N."/>
            <person name="Chen C.Y."/>
            <person name="Tzean S.S."/>
            <person name="Ota Y."/>
            <person name="Hattori T."/>
            <person name="Sahashi N."/>
            <person name="Liou R.F."/>
            <person name="Kikuchi T."/>
            <person name="Tsai I.J."/>
        </authorList>
    </citation>
    <scope>NUCLEOTIDE SEQUENCE [LARGE SCALE GENOMIC DNA]</scope>
    <source>
        <strain evidence="14 15">FFPRI411160</strain>
    </source>
</reference>
<comment type="catalytic activity">
    <reaction evidence="1">
        <text>S-ubiquitinyl-[E2 ubiquitin-conjugating enzyme]-L-cysteine + [acceptor protein]-L-lysine = [E2 ubiquitin-conjugating enzyme]-L-cysteine + N(6)-ubiquitinyl-[acceptor protein]-L-lysine.</text>
        <dbReference type="EC" id="2.3.2.27"/>
    </reaction>
</comment>
<comment type="subcellular location">
    <subcellularLocation>
        <location evidence="2">Membrane</location>
        <topology evidence="2">Single-pass membrane protein</topology>
    </subcellularLocation>
</comment>
<dbReference type="GO" id="GO:0016874">
    <property type="term" value="F:ligase activity"/>
    <property type="evidence" value="ECO:0007669"/>
    <property type="project" value="UniProtKB-KW"/>
</dbReference>
<dbReference type="FunFam" id="3.30.40.10:FF:000388">
    <property type="entry name" value="Putative RING zinc finger domain superfamily protein"/>
    <property type="match status" value="1"/>
</dbReference>
<dbReference type="PANTHER" id="PTHR47168:SF1">
    <property type="entry name" value="OS02G0798600 PROTEIN"/>
    <property type="match status" value="1"/>
</dbReference>
<dbReference type="GO" id="GO:0061630">
    <property type="term" value="F:ubiquitin protein ligase activity"/>
    <property type="evidence" value="ECO:0007669"/>
    <property type="project" value="UniProtKB-EC"/>
</dbReference>
<dbReference type="GO" id="GO:0008270">
    <property type="term" value="F:zinc ion binding"/>
    <property type="evidence" value="ECO:0007669"/>
    <property type="project" value="UniProtKB-KW"/>
</dbReference>
<proteinExistence type="predicted"/>
<organism evidence="14 15">
    <name type="scientific">Pyrrhoderma noxium</name>
    <dbReference type="NCBI Taxonomy" id="2282107"/>
    <lineage>
        <taxon>Eukaryota</taxon>
        <taxon>Fungi</taxon>
        <taxon>Dikarya</taxon>
        <taxon>Basidiomycota</taxon>
        <taxon>Agaricomycotina</taxon>
        <taxon>Agaricomycetes</taxon>
        <taxon>Hymenochaetales</taxon>
        <taxon>Hymenochaetaceae</taxon>
        <taxon>Pyrrhoderma</taxon>
    </lineage>
</organism>
<dbReference type="FunCoup" id="A0A286UCZ4">
    <property type="interactions" value="307"/>
</dbReference>
<dbReference type="InterPro" id="IPR003137">
    <property type="entry name" value="PA_domain"/>
</dbReference>
<dbReference type="SUPFAM" id="SSF52025">
    <property type="entry name" value="PA domain"/>
    <property type="match status" value="1"/>
</dbReference>
<feature type="domain" description="RING-type" evidence="13">
    <location>
        <begin position="341"/>
        <end position="383"/>
    </location>
</feature>
<dbReference type="OrthoDB" id="8062037at2759"/>